<dbReference type="AlphaFoldDB" id="A0A6J1BV86"/>
<dbReference type="CDD" id="cd19510">
    <property type="entry name" value="RecA-like_BCS1"/>
    <property type="match status" value="1"/>
</dbReference>
<evidence type="ECO:0000313" key="9">
    <source>
        <dbReference type="Proteomes" id="UP000504603"/>
    </source>
</evidence>
<dbReference type="InterPro" id="IPR003959">
    <property type="entry name" value="ATPase_AAA_core"/>
</dbReference>
<dbReference type="InterPro" id="IPR025753">
    <property type="entry name" value="AAA_N_dom"/>
</dbReference>
<keyword evidence="6" id="KW-0547">Nucleotide-binding</keyword>
<evidence type="ECO:0000256" key="3">
    <source>
        <dbReference type="ARBA" id="ARBA00022801"/>
    </source>
</evidence>
<dbReference type="SMART" id="SM00382">
    <property type="entry name" value="AAA"/>
    <property type="match status" value="1"/>
</dbReference>
<dbReference type="Pfam" id="PF14363">
    <property type="entry name" value="AAA_assoc"/>
    <property type="match status" value="1"/>
</dbReference>
<gene>
    <name evidence="10" type="primary">LOC111005662</name>
</gene>
<dbReference type="GO" id="GO:0005524">
    <property type="term" value="F:ATP binding"/>
    <property type="evidence" value="ECO:0007669"/>
    <property type="project" value="UniProtKB-KW"/>
</dbReference>
<protein>
    <submittedName>
        <fullName evidence="10">AAA-ATPase At2g18193-like</fullName>
    </submittedName>
</protein>
<comment type="catalytic activity">
    <reaction evidence="5">
        <text>ATP + H2O = ADP + phosphate + H(+)</text>
        <dbReference type="Rhea" id="RHEA:13065"/>
        <dbReference type="ChEBI" id="CHEBI:15377"/>
        <dbReference type="ChEBI" id="CHEBI:15378"/>
        <dbReference type="ChEBI" id="CHEBI:30616"/>
        <dbReference type="ChEBI" id="CHEBI:43474"/>
        <dbReference type="ChEBI" id="CHEBI:456216"/>
    </reaction>
</comment>
<evidence type="ECO:0000256" key="6">
    <source>
        <dbReference type="RuleBase" id="RU003651"/>
    </source>
</evidence>
<feature type="non-terminal residue" evidence="10">
    <location>
        <position position="503"/>
    </location>
</feature>
<dbReference type="OrthoDB" id="10251412at2759"/>
<dbReference type="Gene3D" id="6.10.280.40">
    <property type="match status" value="1"/>
</dbReference>
<dbReference type="GO" id="GO:0006950">
    <property type="term" value="P:response to stress"/>
    <property type="evidence" value="ECO:0007669"/>
    <property type="project" value="UniProtKB-ARBA"/>
</dbReference>
<feature type="compositionally biased region" description="Basic and acidic residues" evidence="7">
    <location>
        <begin position="442"/>
        <end position="463"/>
    </location>
</feature>
<keyword evidence="9" id="KW-1185">Reference proteome</keyword>
<keyword evidence="3" id="KW-0378">Hydrolase</keyword>
<evidence type="ECO:0000259" key="8">
    <source>
        <dbReference type="SMART" id="SM00382"/>
    </source>
</evidence>
<feature type="compositionally biased region" description="Acidic residues" evidence="7">
    <location>
        <begin position="464"/>
        <end position="477"/>
    </location>
</feature>
<dbReference type="PANTHER" id="PTHR23070">
    <property type="entry name" value="BCS1 AAA-TYPE ATPASE"/>
    <property type="match status" value="1"/>
</dbReference>
<feature type="region of interest" description="Disordered" evidence="7">
    <location>
        <begin position="442"/>
        <end position="503"/>
    </location>
</feature>
<dbReference type="KEGG" id="mcha:111005662"/>
<dbReference type="InterPro" id="IPR003593">
    <property type="entry name" value="AAA+_ATPase"/>
</dbReference>
<feature type="domain" description="AAA+ ATPase" evidence="8">
    <location>
        <begin position="243"/>
        <end position="378"/>
    </location>
</feature>
<dbReference type="InterPro" id="IPR050747">
    <property type="entry name" value="Mitochondrial_chaperone_BCS1"/>
</dbReference>
<dbReference type="Pfam" id="PF00004">
    <property type="entry name" value="AAA"/>
    <property type="match status" value="1"/>
</dbReference>
<dbReference type="Pfam" id="PF25568">
    <property type="entry name" value="AAA_lid_At3g28540"/>
    <property type="match status" value="1"/>
</dbReference>
<dbReference type="SUPFAM" id="SSF52540">
    <property type="entry name" value="P-loop containing nucleoside triphosphate hydrolases"/>
    <property type="match status" value="1"/>
</dbReference>
<keyword evidence="4" id="KW-0460">Magnesium</keyword>
<dbReference type="GO" id="GO:0016887">
    <property type="term" value="F:ATP hydrolysis activity"/>
    <property type="evidence" value="ECO:0007669"/>
    <property type="project" value="InterPro"/>
</dbReference>
<organism evidence="9 10">
    <name type="scientific">Momordica charantia</name>
    <name type="common">Bitter gourd</name>
    <name type="synonym">Balsam pear</name>
    <dbReference type="NCBI Taxonomy" id="3673"/>
    <lineage>
        <taxon>Eukaryota</taxon>
        <taxon>Viridiplantae</taxon>
        <taxon>Streptophyta</taxon>
        <taxon>Embryophyta</taxon>
        <taxon>Tracheophyta</taxon>
        <taxon>Spermatophyta</taxon>
        <taxon>Magnoliopsida</taxon>
        <taxon>eudicotyledons</taxon>
        <taxon>Gunneridae</taxon>
        <taxon>Pentapetalae</taxon>
        <taxon>rosids</taxon>
        <taxon>fabids</taxon>
        <taxon>Cucurbitales</taxon>
        <taxon>Cucurbitaceae</taxon>
        <taxon>Momordiceae</taxon>
        <taxon>Momordica</taxon>
    </lineage>
</organism>
<evidence type="ECO:0000256" key="2">
    <source>
        <dbReference type="ARBA" id="ARBA00007448"/>
    </source>
</evidence>
<keyword evidence="6" id="KW-0067">ATP-binding</keyword>
<dbReference type="GeneID" id="111005662"/>
<dbReference type="PROSITE" id="PS00674">
    <property type="entry name" value="AAA"/>
    <property type="match status" value="1"/>
</dbReference>
<dbReference type="InterPro" id="IPR027417">
    <property type="entry name" value="P-loop_NTPase"/>
</dbReference>
<name>A0A6J1BV86_MOMCH</name>
<dbReference type="InterPro" id="IPR003960">
    <property type="entry name" value="ATPase_AAA_CS"/>
</dbReference>
<reference evidence="10" key="1">
    <citation type="submission" date="2025-08" db="UniProtKB">
        <authorList>
            <consortium name="RefSeq"/>
        </authorList>
    </citation>
    <scope>IDENTIFICATION</scope>
</reference>
<proteinExistence type="inferred from homology"/>
<comment type="cofactor">
    <cofactor evidence="1">
        <name>Mg(2+)</name>
        <dbReference type="ChEBI" id="CHEBI:18420"/>
    </cofactor>
</comment>
<evidence type="ECO:0000256" key="1">
    <source>
        <dbReference type="ARBA" id="ARBA00001946"/>
    </source>
</evidence>
<dbReference type="Proteomes" id="UP000504603">
    <property type="component" value="Unplaced"/>
</dbReference>
<evidence type="ECO:0000256" key="7">
    <source>
        <dbReference type="SAM" id="MobiDB-lite"/>
    </source>
</evidence>
<evidence type="ECO:0000256" key="5">
    <source>
        <dbReference type="ARBA" id="ARBA00049360"/>
    </source>
</evidence>
<accession>A0A6J1BV86</accession>
<comment type="similarity">
    <text evidence="2">Belongs to the AAA ATPase family. BCS1 subfamily.</text>
</comment>
<dbReference type="Gene3D" id="3.40.50.300">
    <property type="entry name" value="P-loop containing nucleotide triphosphate hydrolases"/>
    <property type="match status" value="1"/>
</dbReference>
<dbReference type="InterPro" id="IPR058017">
    <property type="entry name" value="At3g28540-like_C"/>
</dbReference>
<evidence type="ECO:0000256" key="4">
    <source>
        <dbReference type="ARBA" id="ARBA00022842"/>
    </source>
</evidence>
<dbReference type="RefSeq" id="XP_022132942.1">
    <property type="nucleotide sequence ID" value="XM_022277250.1"/>
</dbReference>
<evidence type="ECO:0000313" key="10">
    <source>
        <dbReference type="RefSeq" id="XP_022132942.1"/>
    </source>
</evidence>
<sequence length="503" mass="58317">MLNFKEMPIPQSASAAFSAYASFATTMMLVRSVTNELLPPKFISFLSSIFFYFFGSVSSQTKFVIEESSGFTFNQVFQAAEVYLRTKISPSTDTLKVSKTPRQKKVTLSIDKDQEITDYFENFRLQWRFVCSQDERNGNSREKRHFELIFPKKFRDRVVDFYLPYVLRRAKEIKEEDKVVKIYSQECQFDDDGGGGNWGSINLDHPATFDTVAMEPELKQFIIDDLDRFVRRRDFYKKVGKAWKRGYLLYGPPGTGKSSLIAAMANYLKFDIYDLDLSNIYSNADLRRVMLATTNRSILVIEDIDCSVDIQNRQNEEHFDRSSSKFTLSGMLNFIDGLWSSCGDERIIIFTTNHKDRLDSALLRPGRMDVHINMSYCSPHGFRVLASNYLGEEATQHRLYGEIEDLIRDMEVSPAEIAEELMKSDDADAVLQGLVEFLKRKKEEQRKAKEEKASEKNEEKEEKEGDEIEEEEEPEPEPEPKRLRIRRPRRTGYGYRGRGRGRG</sequence>